<reference evidence="1" key="1">
    <citation type="journal article" date="2015" name="Nature">
        <title>Complex archaea that bridge the gap between prokaryotes and eukaryotes.</title>
        <authorList>
            <person name="Spang A."/>
            <person name="Saw J.H."/>
            <person name="Jorgensen S.L."/>
            <person name="Zaremba-Niedzwiedzka K."/>
            <person name="Martijn J."/>
            <person name="Lind A.E."/>
            <person name="van Eijk R."/>
            <person name="Schleper C."/>
            <person name="Guy L."/>
            <person name="Ettema T.J."/>
        </authorList>
    </citation>
    <scope>NUCLEOTIDE SEQUENCE</scope>
</reference>
<organism evidence="1">
    <name type="scientific">marine sediment metagenome</name>
    <dbReference type="NCBI Taxonomy" id="412755"/>
    <lineage>
        <taxon>unclassified sequences</taxon>
        <taxon>metagenomes</taxon>
        <taxon>ecological metagenomes</taxon>
    </lineage>
</organism>
<gene>
    <name evidence="1" type="ORF">LCGC14_0864750</name>
</gene>
<accession>A0A0F9SDF8</accession>
<protein>
    <submittedName>
        <fullName evidence="1">Uncharacterized protein</fullName>
    </submittedName>
</protein>
<evidence type="ECO:0000313" key="1">
    <source>
        <dbReference type="EMBL" id="KKN27423.1"/>
    </source>
</evidence>
<proteinExistence type="predicted"/>
<dbReference type="EMBL" id="LAZR01002638">
    <property type="protein sequence ID" value="KKN27423.1"/>
    <property type="molecule type" value="Genomic_DNA"/>
</dbReference>
<comment type="caution">
    <text evidence="1">The sequence shown here is derived from an EMBL/GenBank/DDBJ whole genome shotgun (WGS) entry which is preliminary data.</text>
</comment>
<dbReference type="AlphaFoldDB" id="A0A0F9SDF8"/>
<name>A0A0F9SDF8_9ZZZZ</name>
<sequence>MARFLSDMSVIQQAFLEALAAAPKESLSERQLLREVIGPSPTDVVRHSSMDELNLLASEGFVKRIRLTRETQWQITNKGLSELASA</sequence>